<keyword evidence="7" id="KW-0028">Amino-acid biosynthesis</keyword>
<proteinExistence type="inferred from homology"/>
<dbReference type="RefSeq" id="WP_021718314.1">
    <property type="nucleotide sequence ID" value="NZ_AP019004.1"/>
</dbReference>
<dbReference type="EMBL" id="CBDS010000087">
    <property type="protein sequence ID" value="CDB46358.1"/>
    <property type="molecule type" value="Genomic_DNA"/>
</dbReference>
<evidence type="ECO:0000313" key="13">
    <source>
        <dbReference type="EMBL" id="MTU03271.1"/>
    </source>
</evidence>
<dbReference type="HAMAP" id="MF_00173">
    <property type="entry name" value="Arg_repressor"/>
    <property type="match status" value="1"/>
</dbReference>
<keyword evidence="3 7" id="KW-0963">Cytoplasm</keyword>
<evidence type="ECO:0000256" key="7">
    <source>
        <dbReference type="HAMAP-Rule" id="MF_00173"/>
    </source>
</evidence>
<name>A0A3G9GYH7_9FIRM</name>
<comment type="subcellular location">
    <subcellularLocation>
        <location evidence="1 7">Cytoplasm</location>
    </subcellularLocation>
</comment>
<evidence type="ECO:0000256" key="4">
    <source>
        <dbReference type="ARBA" id="ARBA00023015"/>
    </source>
</evidence>
<evidence type="ECO:0000256" key="6">
    <source>
        <dbReference type="ARBA" id="ARBA00023163"/>
    </source>
</evidence>
<dbReference type="SUPFAM" id="SSF46785">
    <property type="entry name" value="Winged helix' DNA-binding domain"/>
    <property type="match status" value="1"/>
</dbReference>
<sequence>MKGIRHGKIKEIIEHSKIETQEDLAAALRHDGIEVTQATVSRDIKELMLIKVPDAEGNYHYAFPKEHNMLLTPGRLERTFQDSIIGMRASENLVVVRSLPGTAQSVAYAIDYMKWPEVLGTVAGDDTIFVAVDSKDNTVTFMERFNNR</sequence>
<dbReference type="GO" id="GO:0005737">
    <property type="term" value="C:cytoplasm"/>
    <property type="evidence" value="ECO:0007669"/>
    <property type="project" value="UniProtKB-SubCell"/>
</dbReference>
<dbReference type="EMBL" id="WNBW01000001">
    <property type="protein sequence ID" value="MTU03271.1"/>
    <property type="molecule type" value="Genomic_DNA"/>
</dbReference>
<dbReference type="PANTHER" id="PTHR34471:SF1">
    <property type="entry name" value="ARGININE REPRESSOR"/>
    <property type="match status" value="1"/>
</dbReference>
<dbReference type="Proteomes" id="UP000443070">
    <property type="component" value="Unassembled WGS sequence"/>
</dbReference>
<dbReference type="GO" id="GO:0003700">
    <property type="term" value="F:DNA-binding transcription factor activity"/>
    <property type="evidence" value="ECO:0007669"/>
    <property type="project" value="UniProtKB-UniRule"/>
</dbReference>
<dbReference type="AlphaFoldDB" id="A0A3G9GYH7"/>
<protein>
    <recommendedName>
        <fullName evidence="7 8">Arginine repressor</fullName>
    </recommendedName>
</protein>
<reference evidence="14 15" key="2">
    <citation type="journal article" date="2019" name="Nat. Med.">
        <title>A library of human gut bacterial isolates paired with longitudinal multiomics data enables mechanistic microbiome research.</title>
        <authorList>
            <person name="Poyet M."/>
            <person name="Groussin M."/>
            <person name="Gibbons S.M."/>
            <person name="Avila-Pacheco J."/>
            <person name="Jiang X."/>
            <person name="Kearney S.M."/>
            <person name="Perrotta A.R."/>
            <person name="Berdy B."/>
            <person name="Zhao S."/>
            <person name="Lieberman T.D."/>
            <person name="Swanson P.K."/>
            <person name="Smith M."/>
            <person name="Roesemann S."/>
            <person name="Alexander J.E."/>
            <person name="Rich S.A."/>
            <person name="Livny J."/>
            <person name="Vlamakis H."/>
            <person name="Clish C."/>
            <person name="Bullock K."/>
            <person name="Deik A."/>
            <person name="Scott J."/>
            <person name="Pierce K.A."/>
            <person name="Xavier R.J."/>
            <person name="Alm E.J."/>
        </authorList>
    </citation>
    <scope>NUCLEOTIDE SEQUENCE [LARGE SCALE GENOMIC DNA]</scope>
    <source>
        <strain evidence="12 15">BIOML-A13</strain>
        <strain evidence="13 14">BIOML-A3</strain>
    </source>
</reference>
<evidence type="ECO:0000259" key="9">
    <source>
        <dbReference type="Pfam" id="PF01316"/>
    </source>
</evidence>
<evidence type="ECO:0000313" key="11">
    <source>
        <dbReference type="EMBL" id="CDB46358.1"/>
    </source>
</evidence>
<dbReference type="GO" id="GO:1900079">
    <property type="term" value="P:regulation of arginine biosynthetic process"/>
    <property type="evidence" value="ECO:0007669"/>
    <property type="project" value="UniProtKB-UniRule"/>
</dbReference>
<dbReference type="UniPathway" id="UPA00068"/>
<dbReference type="InterPro" id="IPR036390">
    <property type="entry name" value="WH_DNA-bd_sf"/>
</dbReference>
<comment type="function">
    <text evidence="7">Regulates arginine biosynthesis genes.</text>
</comment>
<dbReference type="InterPro" id="IPR036251">
    <property type="entry name" value="Arg_repress_C_sf"/>
</dbReference>
<reference evidence="11" key="1">
    <citation type="submission" date="2012-11" db="EMBL/GenBank/DDBJ databases">
        <title>Dependencies among metagenomic species, viruses, plasmids and units of genetic variation.</title>
        <authorList>
            <person name="Nielsen H.B."/>
            <person name="Almeida M."/>
            <person name="Juncker A.S."/>
            <person name="Rasmussen S."/>
            <person name="Li J."/>
            <person name="Sunagawa S."/>
            <person name="Plichta D."/>
            <person name="Gautier L."/>
            <person name="Le Chatelier E."/>
            <person name="Peletier E."/>
            <person name="Bonde I."/>
            <person name="Nielsen T."/>
            <person name="Manichanh C."/>
            <person name="Arumugam M."/>
            <person name="Batto J."/>
            <person name="Santos M.B.Q.D."/>
            <person name="Blom N."/>
            <person name="Borruel N."/>
            <person name="Burgdorf K.S."/>
            <person name="Boumezbeur F."/>
            <person name="Casellas F."/>
            <person name="Dore J."/>
            <person name="Guarner F."/>
            <person name="Hansen T."/>
            <person name="Hildebrand F."/>
            <person name="Kaas R.S."/>
            <person name="Kennedy S."/>
            <person name="Kristiansen K."/>
            <person name="Kultima J.R."/>
            <person name="Leonard P."/>
            <person name="Levenez F."/>
            <person name="Lund O."/>
            <person name="Moumen B."/>
            <person name="Le Paslier D."/>
            <person name="Pons N."/>
            <person name="Pedersen O."/>
            <person name="Prifti E."/>
            <person name="Qin J."/>
            <person name="Raes J."/>
            <person name="Tap J."/>
            <person name="Tims S."/>
            <person name="Ussery D.W."/>
            <person name="Yamada T."/>
            <person name="MetaHit consortium"/>
            <person name="Renault P."/>
            <person name="Sicheritz-Ponten T."/>
            <person name="Bork P."/>
            <person name="Wang J."/>
            <person name="Brunak S."/>
            <person name="Ehrlich S.D."/>
        </authorList>
    </citation>
    <scope>NUCLEOTIDE SEQUENCE [LARGE SCALE GENOMIC DNA]</scope>
</reference>
<keyword evidence="5 7" id="KW-0238">DNA-binding</keyword>
<evidence type="ECO:0000256" key="2">
    <source>
        <dbReference type="ARBA" id="ARBA00008316"/>
    </source>
</evidence>
<dbReference type="PANTHER" id="PTHR34471">
    <property type="entry name" value="ARGININE REPRESSOR"/>
    <property type="match status" value="1"/>
</dbReference>
<keyword evidence="14" id="KW-1185">Reference proteome</keyword>
<keyword evidence="7" id="KW-0678">Repressor</keyword>
<evidence type="ECO:0000256" key="3">
    <source>
        <dbReference type="ARBA" id="ARBA00022490"/>
    </source>
</evidence>
<evidence type="ECO:0000313" key="12">
    <source>
        <dbReference type="EMBL" id="MTT75140.1"/>
    </source>
</evidence>
<gene>
    <name evidence="7 12" type="primary">argR</name>
    <name evidence="11" type="ORF">BN533_01414</name>
    <name evidence="12" type="ORF">GMD11_02500</name>
    <name evidence="13" type="ORF">GMD18_02495</name>
</gene>
<dbReference type="EMBL" id="WNBM01000001">
    <property type="protein sequence ID" value="MTT75140.1"/>
    <property type="molecule type" value="Genomic_DNA"/>
</dbReference>
<dbReference type="GO" id="GO:0034618">
    <property type="term" value="F:arginine binding"/>
    <property type="evidence" value="ECO:0007669"/>
    <property type="project" value="InterPro"/>
</dbReference>
<keyword evidence="6 7" id="KW-0804">Transcription</keyword>
<keyword evidence="4 7" id="KW-0805">Transcription regulation</keyword>
<dbReference type="GeneID" id="49407139"/>
<evidence type="ECO:0000313" key="15">
    <source>
        <dbReference type="Proteomes" id="UP000484547"/>
    </source>
</evidence>
<dbReference type="Gene3D" id="1.10.10.10">
    <property type="entry name" value="Winged helix-like DNA-binding domain superfamily/Winged helix DNA-binding domain"/>
    <property type="match status" value="1"/>
</dbReference>
<dbReference type="GO" id="GO:0003677">
    <property type="term" value="F:DNA binding"/>
    <property type="evidence" value="ECO:0007669"/>
    <property type="project" value="UniProtKB-KW"/>
</dbReference>
<comment type="caution">
    <text evidence="11">The sequence shown here is derived from an EMBL/GenBank/DDBJ whole genome shotgun (WGS) entry which is preliminary data.</text>
</comment>
<dbReference type="InterPro" id="IPR001669">
    <property type="entry name" value="Arg_repress"/>
</dbReference>
<dbReference type="GO" id="GO:0006526">
    <property type="term" value="P:L-arginine biosynthetic process"/>
    <property type="evidence" value="ECO:0007669"/>
    <property type="project" value="UniProtKB-UniPathway"/>
</dbReference>
<feature type="domain" description="Arginine repressor DNA-binding" evidence="9">
    <location>
        <begin position="2"/>
        <end position="67"/>
    </location>
</feature>
<feature type="domain" description="Arginine repressor C-terminal" evidence="10">
    <location>
        <begin position="80"/>
        <end position="146"/>
    </location>
</feature>
<dbReference type="Proteomes" id="UP000484547">
    <property type="component" value="Unassembled WGS sequence"/>
</dbReference>
<dbReference type="NCBIfam" id="TIGR01529">
    <property type="entry name" value="argR_whole"/>
    <property type="match status" value="1"/>
</dbReference>
<dbReference type="Pfam" id="PF01316">
    <property type="entry name" value="Arg_repressor"/>
    <property type="match status" value="1"/>
</dbReference>
<dbReference type="PRINTS" id="PR01467">
    <property type="entry name" value="ARGREPRESSOR"/>
</dbReference>
<organism evidence="11">
    <name type="scientific">Phascolarctobacterium faecium</name>
    <dbReference type="NCBI Taxonomy" id="33025"/>
    <lineage>
        <taxon>Bacteria</taxon>
        <taxon>Bacillati</taxon>
        <taxon>Bacillota</taxon>
        <taxon>Negativicutes</taxon>
        <taxon>Acidaminococcales</taxon>
        <taxon>Acidaminococcaceae</taxon>
        <taxon>Phascolarctobacterium</taxon>
    </lineage>
</organism>
<dbReference type="Pfam" id="PF02863">
    <property type="entry name" value="Arg_repressor_C"/>
    <property type="match status" value="1"/>
</dbReference>
<evidence type="ECO:0000259" key="10">
    <source>
        <dbReference type="Pfam" id="PF02863"/>
    </source>
</evidence>
<dbReference type="SUPFAM" id="SSF55252">
    <property type="entry name" value="C-terminal domain of arginine repressor"/>
    <property type="match status" value="1"/>
</dbReference>
<dbReference type="InterPro" id="IPR036388">
    <property type="entry name" value="WH-like_DNA-bd_sf"/>
</dbReference>
<accession>R6I830</accession>
<comment type="pathway">
    <text evidence="7">Amino-acid biosynthesis; L-arginine biosynthesis [regulation].</text>
</comment>
<dbReference type="InterPro" id="IPR020900">
    <property type="entry name" value="Arg_repress_DNA-bd"/>
</dbReference>
<dbReference type="Gene3D" id="3.30.1360.40">
    <property type="match status" value="1"/>
</dbReference>
<evidence type="ECO:0000256" key="8">
    <source>
        <dbReference type="NCBIfam" id="TIGR01529"/>
    </source>
</evidence>
<accession>A0A3G9GYH7</accession>
<evidence type="ECO:0000313" key="14">
    <source>
        <dbReference type="Proteomes" id="UP000443070"/>
    </source>
</evidence>
<evidence type="ECO:0000256" key="5">
    <source>
        <dbReference type="ARBA" id="ARBA00023125"/>
    </source>
</evidence>
<evidence type="ECO:0000256" key="1">
    <source>
        <dbReference type="ARBA" id="ARBA00004496"/>
    </source>
</evidence>
<dbReference type="InterPro" id="IPR020899">
    <property type="entry name" value="Arg_repress_C"/>
</dbReference>
<dbReference type="GO" id="GO:0051259">
    <property type="term" value="P:protein complex oligomerization"/>
    <property type="evidence" value="ECO:0007669"/>
    <property type="project" value="InterPro"/>
</dbReference>
<comment type="similarity">
    <text evidence="2 7">Belongs to the ArgR family.</text>
</comment>
<keyword evidence="7" id="KW-0055">Arginine biosynthesis</keyword>